<feature type="non-terminal residue" evidence="1">
    <location>
        <position position="234"/>
    </location>
</feature>
<dbReference type="Proteomes" id="UP000265703">
    <property type="component" value="Unassembled WGS sequence"/>
</dbReference>
<evidence type="ECO:0000313" key="1">
    <source>
        <dbReference type="EMBL" id="RIA83141.1"/>
    </source>
</evidence>
<sequence>MIESEKYCKLCGKSLYQGTNIFELSQFRLCSDCYRISSGWIESTLTKKLIPIIYLPWWDNLSNCRFCESIFIFTSDCQKYCTHCFIFYTGCRYCLTTNVIFGLTDQSQCKKCKRILSIINISSGNSDLDHFLLNLKLNMHDNLKIVEFVRKETYINTCILSSIYSSNLEPMIGWLPYSYFTNVKEIAEGGFGIIYRATWLDSQDCFSIMHMSKTIILKKFKNSQGKISKEFLNE</sequence>
<dbReference type="EMBL" id="QKYT01000595">
    <property type="protein sequence ID" value="RIA83141.1"/>
    <property type="molecule type" value="Genomic_DNA"/>
</dbReference>
<name>A0A397SK05_9GLOM</name>
<keyword evidence="2" id="KW-1185">Reference proteome</keyword>
<dbReference type="AlphaFoldDB" id="A0A397SK05"/>
<protein>
    <recommendedName>
        <fullName evidence="3">Protein kinase domain-containing protein</fullName>
    </recommendedName>
</protein>
<comment type="caution">
    <text evidence="1">The sequence shown here is derived from an EMBL/GenBank/DDBJ whole genome shotgun (WGS) entry which is preliminary data.</text>
</comment>
<gene>
    <name evidence="1" type="ORF">C1645_880671</name>
</gene>
<dbReference type="OrthoDB" id="2135964at2759"/>
<reference evidence="1 2" key="1">
    <citation type="submission" date="2018-06" db="EMBL/GenBank/DDBJ databases">
        <title>Comparative genomics reveals the genomic features of Rhizophagus irregularis, R. cerebriforme, R. diaphanum and Gigaspora rosea, and their symbiotic lifestyle signature.</title>
        <authorList>
            <person name="Morin E."/>
            <person name="San Clemente H."/>
            <person name="Chen E.C.H."/>
            <person name="De La Providencia I."/>
            <person name="Hainaut M."/>
            <person name="Kuo A."/>
            <person name="Kohler A."/>
            <person name="Murat C."/>
            <person name="Tang N."/>
            <person name="Roy S."/>
            <person name="Loubradou J."/>
            <person name="Henrissat B."/>
            <person name="Grigoriev I.V."/>
            <person name="Corradi N."/>
            <person name="Roux C."/>
            <person name="Martin F.M."/>
        </authorList>
    </citation>
    <scope>NUCLEOTIDE SEQUENCE [LARGE SCALE GENOMIC DNA]</scope>
    <source>
        <strain evidence="1 2">DAOM 227022</strain>
    </source>
</reference>
<organism evidence="1 2">
    <name type="scientific">Glomus cerebriforme</name>
    <dbReference type="NCBI Taxonomy" id="658196"/>
    <lineage>
        <taxon>Eukaryota</taxon>
        <taxon>Fungi</taxon>
        <taxon>Fungi incertae sedis</taxon>
        <taxon>Mucoromycota</taxon>
        <taxon>Glomeromycotina</taxon>
        <taxon>Glomeromycetes</taxon>
        <taxon>Glomerales</taxon>
        <taxon>Glomeraceae</taxon>
        <taxon>Glomus</taxon>
    </lineage>
</organism>
<proteinExistence type="predicted"/>
<evidence type="ECO:0008006" key="3">
    <source>
        <dbReference type="Google" id="ProtNLM"/>
    </source>
</evidence>
<evidence type="ECO:0000313" key="2">
    <source>
        <dbReference type="Proteomes" id="UP000265703"/>
    </source>
</evidence>
<accession>A0A397SK05</accession>